<organism evidence="3 4">
    <name type="scientific">Iodidimonas gelatinilytica</name>
    <dbReference type="NCBI Taxonomy" id="1236966"/>
    <lineage>
        <taxon>Bacteria</taxon>
        <taxon>Pseudomonadati</taxon>
        <taxon>Pseudomonadota</taxon>
        <taxon>Alphaproteobacteria</taxon>
        <taxon>Iodidimonadales</taxon>
        <taxon>Iodidimonadaceae</taxon>
        <taxon>Iodidimonas</taxon>
    </lineage>
</organism>
<dbReference type="GO" id="GO:0090313">
    <property type="term" value="P:regulation of protein targeting to membrane"/>
    <property type="evidence" value="ECO:0007669"/>
    <property type="project" value="TreeGrafter"/>
</dbReference>
<dbReference type="PANTHER" id="PTHR30441">
    <property type="entry name" value="DUF748 DOMAIN-CONTAINING PROTEIN"/>
    <property type="match status" value="1"/>
</dbReference>
<accession>A0A5A7MMM1</accession>
<proteinExistence type="predicted"/>
<feature type="region of interest" description="Disordered" evidence="2">
    <location>
        <begin position="269"/>
        <end position="291"/>
    </location>
</feature>
<dbReference type="InterPro" id="IPR008023">
    <property type="entry name" value="DUF748"/>
</dbReference>
<evidence type="ECO:0000256" key="1">
    <source>
        <dbReference type="SAM" id="Coils"/>
    </source>
</evidence>
<dbReference type="GO" id="GO:0005886">
    <property type="term" value="C:plasma membrane"/>
    <property type="evidence" value="ECO:0007669"/>
    <property type="project" value="TreeGrafter"/>
</dbReference>
<dbReference type="EMBL" id="BKCL01000002">
    <property type="protein sequence ID" value="GEQ97086.1"/>
    <property type="molecule type" value="Genomic_DNA"/>
</dbReference>
<dbReference type="PANTHER" id="PTHR30441:SF8">
    <property type="entry name" value="DUF748 DOMAIN-CONTAINING PROTEIN"/>
    <property type="match status" value="1"/>
</dbReference>
<comment type="caution">
    <text evidence="3">The sequence shown here is derived from an EMBL/GenBank/DDBJ whole genome shotgun (WGS) entry which is preliminary data.</text>
</comment>
<evidence type="ECO:0000256" key="2">
    <source>
        <dbReference type="SAM" id="MobiDB-lite"/>
    </source>
</evidence>
<evidence type="ECO:0008006" key="5">
    <source>
        <dbReference type="Google" id="ProtNLM"/>
    </source>
</evidence>
<dbReference type="InterPro" id="IPR052894">
    <property type="entry name" value="AsmA-related"/>
</dbReference>
<dbReference type="Proteomes" id="UP000322084">
    <property type="component" value="Unassembled WGS sequence"/>
</dbReference>
<evidence type="ECO:0000313" key="3">
    <source>
        <dbReference type="EMBL" id="GEQ97086.1"/>
    </source>
</evidence>
<keyword evidence="1" id="KW-0175">Coiled coil</keyword>
<sequence length="291" mass="31146">MRKVLISLLVLLVLVIGAGALWVYLEGEEALRAGIERHAPPILGAPVAVEKISFSPFTGQAEITGVRIGNPDGYPDADAVRLGSFMIKLKPQSVLTDLIDIKTIRIDAPELRIEPGPNSTNLQSIQKNIEDFIGPAPTEEVDVADIRIGDFQLNDAMITIGGGKIGFSDQKLELADIHLQNIGGAEGIAPSQAAQIVFDALMPQVKKALASEMGKQLLSDARGKLDNLEDKAREKLDDVKSDLEDRLKEKTSDLPGGLSEKADEALKSGLGGLLKKKKTDDGNKDKDGNGP</sequence>
<feature type="compositionally biased region" description="Basic and acidic residues" evidence="2">
    <location>
        <begin position="278"/>
        <end position="291"/>
    </location>
</feature>
<protein>
    <recommendedName>
        <fullName evidence="5">AsmA family protein</fullName>
    </recommendedName>
</protein>
<name>A0A5A7MMM1_9PROT</name>
<reference evidence="3 4" key="1">
    <citation type="submission" date="2019-09" db="EMBL/GenBank/DDBJ databases">
        <title>NBRP : Genome information of microbial organism related human and environment.</title>
        <authorList>
            <person name="Hattori M."/>
            <person name="Oshima K."/>
            <person name="Inaba H."/>
            <person name="Suda W."/>
            <person name="Sakamoto M."/>
            <person name="Iino T."/>
            <person name="Kitahara M."/>
            <person name="Oshida Y."/>
            <person name="Iida T."/>
            <person name="Kudo T."/>
            <person name="Itoh T."/>
            <person name="Ohkuma M."/>
        </authorList>
    </citation>
    <scope>NUCLEOTIDE SEQUENCE [LARGE SCALE GENOMIC DNA]</scope>
    <source>
        <strain evidence="3 4">Hi-2</strain>
    </source>
</reference>
<feature type="coiled-coil region" evidence="1">
    <location>
        <begin position="218"/>
        <end position="253"/>
    </location>
</feature>
<evidence type="ECO:0000313" key="4">
    <source>
        <dbReference type="Proteomes" id="UP000322084"/>
    </source>
</evidence>
<gene>
    <name evidence="3" type="ORF">JCM17844_07230</name>
</gene>
<dbReference type="AlphaFoldDB" id="A0A5A7MMM1"/>
<dbReference type="Pfam" id="PF05359">
    <property type="entry name" value="DUF748"/>
    <property type="match status" value="1"/>
</dbReference>